<keyword evidence="7" id="KW-0598">Phosphotransferase system</keyword>
<evidence type="ECO:0000256" key="3">
    <source>
        <dbReference type="ARBA" id="ARBA00022448"/>
    </source>
</evidence>
<gene>
    <name evidence="13" type="primary">mtlF</name>
    <name evidence="13" type="ORF">TEGL_23920</name>
</gene>
<evidence type="ECO:0000256" key="8">
    <source>
        <dbReference type="ARBA" id="ARBA00022777"/>
    </source>
</evidence>
<evidence type="ECO:0000256" key="9">
    <source>
        <dbReference type="ARBA" id="ARBA00029908"/>
    </source>
</evidence>
<dbReference type="EMBL" id="CP117523">
    <property type="protein sequence ID" value="WWD83970.1"/>
    <property type="molecule type" value="Genomic_DNA"/>
</dbReference>
<evidence type="ECO:0000259" key="12">
    <source>
        <dbReference type="PROSITE" id="PS51094"/>
    </source>
</evidence>
<keyword evidence="6" id="KW-0808">Transferase</keyword>
<evidence type="ECO:0000256" key="6">
    <source>
        <dbReference type="ARBA" id="ARBA00022679"/>
    </source>
</evidence>
<dbReference type="InterPro" id="IPR050893">
    <property type="entry name" value="Sugar_PTS"/>
</dbReference>
<keyword evidence="4" id="KW-0597">Phosphoprotein</keyword>
<keyword evidence="8" id="KW-0418">Kinase</keyword>
<dbReference type="InterPro" id="IPR016152">
    <property type="entry name" value="PTrfase/Anion_transptr"/>
</dbReference>
<evidence type="ECO:0000256" key="7">
    <source>
        <dbReference type="ARBA" id="ARBA00022683"/>
    </source>
</evidence>
<dbReference type="PROSITE" id="PS51094">
    <property type="entry name" value="PTS_EIIA_TYPE_2"/>
    <property type="match status" value="1"/>
</dbReference>
<dbReference type="Gene3D" id="3.40.930.10">
    <property type="entry name" value="Mannitol-specific EII, Chain A"/>
    <property type="match status" value="1"/>
</dbReference>
<evidence type="ECO:0000256" key="1">
    <source>
        <dbReference type="ARBA" id="ARBA00002434"/>
    </source>
</evidence>
<keyword evidence="5" id="KW-0762">Sugar transport</keyword>
<keyword evidence="14" id="KW-1185">Reference proteome</keyword>
<dbReference type="PANTHER" id="PTHR30181">
    <property type="entry name" value="MANNITOL PERMEASE IIC COMPONENT"/>
    <property type="match status" value="1"/>
</dbReference>
<name>A0ABZ2EW73_9FIRM</name>
<comment type="function">
    <text evidence="1">The phosphoenolpyruvate-dependent sugar phosphotransferase system (sugar PTS), a major carbohydrate active transport system, catalyzes the phosphorylation of incoming sugar substrates concomitantly with their translocation across the cell membrane. The enzyme II CmtAB PTS system is involved in D-mannitol transport.</text>
</comment>
<reference evidence="13 14" key="1">
    <citation type="journal article" date="2023" name="PLoS ONE">
        <title>Genome-based metabolic and phylogenomic analysis of three Terrisporobacter species.</title>
        <authorList>
            <person name="Boer T."/>
            <person name="Bengelsdorf F.R."/>
            <person name="Bomeke M."/>
            <person name="Daniel R."/>
            <person name="Poehlein A."/>
        </authorList>
    </citation>
    <scope>NUCLEOTIDE SEQUENCE [LARGE SCALE GENOMIC DNA]</scope>
    <source>
        <strain evidence="13 14">DSM 1288</strain>
    </source>
</reference>
<dbReference type="Proteomes" id="UP001348492">
    <property type="component" value="Chromosome"/>
</dbReference>
<evidence type="ECO:0000256" key="2">
    <source>
        <dbReference type="ARBA" id="ARBA00014783"/>
    </source>
</evidence>
<evidence type="ECO:0000313" key="14">
    <source>
        <dbReference type="Proteomes" id="UP001348492"/>
    </source>
</evidence>
<sequence>MLINKDILYFNLDKMEKNEAIKFAGEKLLEHGLIEPEYIDSMLEKEKTDQTYIGNNVAIPHGTLDGKKYVKSSGIVILHFRDKIDYSGKEANIIIGIAGKDGEHLQLLSEIAITLSSQDKVNELINSNSVDEFIEIFQSK</sequence>
<dbReference type="CDD" id="cd00211">
    <property type="entry name" value="PTS_IIA_fru"/>
    <property type="match status" value="1"/>
</dbReference>
<dbReference type="Pfam" id="PF00359">
    <property type="entry name" value="PTS_EIIA_2"/>
    <property type="match status" value="1"/>
</dbReference>
<dbReference type="PROSITE" id="PS00372">
    <property type="entry name" value="PTS_EIIA_TYPE_2_HIS"/>
    <property type="match status" value="1"/>
</dbReference>
<evidence type="ECO:0000256" key="4">
    <source>
        <dbReference type="ARBA" id="ARBA00022553"/>
    </source>
</evidence>
<dbReference type="InterPro" id="IPR002178">
    <property type="entry name" value="PTS_EIIA_type-2_dom"/>
</dbReference>
<evidence type="ECO:0000256" key="11">
    <source>
        <dbReference type="ARBA" id="ARBA00030962"/>
    </source>
</evidence>
<evidence type="ECO:0000256" key="10">
    <source>
        <dbReference type="ARBA" id="ARBA00030956"/>
    </source>
</evidence>
<organism evidence="13 14">
    <name type="scientific">Terrisporobacter glycolicus ATCC 14880 = DSM 1288</name>
    <dbReference type="NCBI Taxonomy" id="1121315"/>
    <lineage>
        <taxon>Bacteria</taxon>
        <taxon>Bacillati</taxon>
        <taxon>Bacillota</taxon>
        <taxon>Clostridia</taxon>
        <taxon>Peptostreptococcales</taxon>
        <taxon>Peptostreptococcaceae</taxon>
        <taxon>Terrisporobacter</taxon>
    </lineage>
</organism>
<proteinExistence type="predicted"/>
<dbReference type="PANTHER" id="PTHR30181:SF2">
    <property type="entry name" value="PTS SYSTEM MANNITOL-SPECIFIC EIICBA COMPONENT"/>
    <property type="match status" value="1"/>
</dbReference>
<dbReference type="RefSeq" id="WP_018590556.1">
    <property type="nucleotide sequence ID" value="NZ_CP117523.1"/>
</dbReference>
<dbReference type="SUPFAM" id="SSF55804">
    <property type="entry name" value="Phoshotransferase/anion transport protein"/>
    <property type="match status" value="1"/>
</dbReference>
<evidence type="ECO:0000313" key="13">
    <source>
        <dbReference type="EMBL" id="WWD83970.1"/>
    </source>
</evidence>
<evidence type="ECO:0000256" key="5">
    <source>
        <dbReference type="ARBA" id="ARBA00022597"/>
    </source>
</evidence>
<protein>
    <recommendedName>
        <fullName evidence="2">Mannitol-specific phosphotransferase enzyme IIA component</fullName>
    </recommendedName>
    <alternativeName>
        <fullName evidence="10">EIIA</fullName>
    </alternativeName>
    <alternativeName>
        <fullName evidence="11">EIII</fullName>
    </alternativeName>
    <alternativeName>
        <fullName evidence="9">PTS system mannitol-specific EIIA component</fullName>
    </alternativeName>
</protein>
<accession>A0ABZ2EW73</accession>
<feature type="domain" description="PTS EIIA type-2" evidence="12">
    <location>
        <begin position="1"/>
        <end position="140"/>
    </location>
</feature>
<keyword evidence="3" id="KW-0813">Transport</keyword>